<evidence type="ECO:0000313" key="10">
    <source>
        <dbReference type="EMBL" id="RKS85554.1"/>
    </source>
</evidence>
<evidence type="ECO:0000313" key="9">
    <source>
        <dbReference type="EMBL" id="BBE33155.1"/>
    </source>
</evidence>
<evidence type="ECO:0000256" key="1">
    <source>
        <dbReference type="ARBA" id="ARBA00000847"/>
    </source>
</evidence>
<evidence type="ECO:0000256" key="7">
    <source>
        <dbReference type="ARBA" id="ARBA00032272"/>
    </source>
</evidence>
<dbReference type="RefSeq" id="WP_121053384.1">
    <property type="nucleotide sequence ID" value="NZ_AP018711.1"/>
</dbReference>
<dbReference type="GO" id="GO:0006753">
    <property type="term" value="P:nucleoside phosphate metabolic process"/>
    <property type="evidence" value="ECO:0007669"/>
    <property type="project" value="TreeGrafter"/>
</dbReference>
<dbReference type="Proteomes" id="UP000276029">
    <property type="component" value="Unassembled WGS sequence"/>
</dbReference>
<dbReference type="InterPro" id="IPR000086">
    <property type="entry name" value="NUDIX_hydrolase_dom"/>
</dbReference>
<evidence type="ECO:0000256" key="3">
    <source>
        <dbReference type="ARBA" id="ARBA00007275"/>
    </source>
</evidence>
<name>A0AAD1D3T9_SPHMI</name>
<gene>
    <name evidence="10" type="ORF">DFR51_3474</name>
    <name evidence="9" type="ORF">SmB9_08130</name>
</gene>
<keyword evidence="12" id="KW-1185">Reference proteome</keyword>
<dbReference type="Pfam" id="PF00293">
    <property type="entry name" value="NUDIX"/>
    <property type="match status" value="1"/>
</dbReference>
<proteinExistence type="inferred from homology"/>
<evidence type="ECO:0000259" key="8">
    <source>
        <dbReference type="PROSITE" id="PS51462"/>
    </source>
</evidence>
<comment type="cofactor">
    <cofactor evidence="2">
        <name>Mg(2+)</name>
        <dbReference type="ChEBI" id="CHEBI:18420"/>
    </cofactor>
</comment>
<dbReference type="GO" id="GO:0019693">
    <property type="term" value="P:ribose phosphate metabolic process"/>
    <property type="evidence" value="ECO:0007669"/>
    <property type="project" value="TreeGrafter"/>
</dbReference>
<dbReference type="EMBL" id="RBWX01000011">
    <property type="protein sequence ID" value="RKS85554.1"/>
    <property type="molecule type" value="Genomic_DNA"/>
</dbReference>
<evidence type="ECO:0000256" key="2">
    <source>
        <dbReference type="ARBA" id="ARBA00001946"/>
    </source>
</evidence>
<evidence type="ECO:0000313" key="11">
    <source>
        <dbReference type="Proteomes" id="UP000275727"/>
    </source>
</evidence>
<dbReference type="EMBL" id="AP018711">
    <property type="protein sequence ID" value="BBE33155.1"/>
    <property type="molecule type" value="Genomic_DNA"/>
</dbReference>
<dbReference type="PANTHER" id="PTHR11839:SF18">
    <property type="entry name" value="NUDIX HYDROLASE DOMAIN-CONTAINING PROTEIN"/>
    <property type="match status" value="1"/>
</dbReference>
<dbReference type="KEGG" id="smic:SmB9_08130"/>
<evidence type="ECO:0000256" key="4">
    <source>
        <dbReference type="ARBA" id="ARBA00016377"/>
    </source>
</evidence>
<reference evidence="9 11" key="1">
    <citation type="submission" date="2018-06" db="EMBL/GenBank/DDBJ databases">
        <title>Complete Genome Sequence of the Microcystin-Degrading Bacterium Sphingosinicella microcystinivorans Strain B-9.</title>
        <authorList>
            <person name="Jin H."/>
            <person name="Nishizawa T."/>
            <person name="Guo Y."/>
            <person name="Nishizawa A."/>
            <person name="Park H."/>
            <person name="Kato H."/>
            <person name="Tsuji K."/>
            <person name="Harada K."/>
        </authorList>
    </citation>
    <scope>NUCLEOTIDE SEQUENCE [LARGE SCALE GENOMIC DNA]</scope>
    <source>
        <strain evidence="9 11">B9</strain>
    </source>
</reference>
<evidence type="ECO:0000313" key="12">
    <source>
        <dbReference type="Proteomes" id="UP000276029"/>
    </source>
</evidence>
<keyword evidence="5" id="KW-0378">Hydrolase</keyword>
<protein>
    <recommendedName>
        <fullName evidence="4">GDP-mannose pyrophosphatase</fullName>
    </recommendedName>
    <alternativeName>
        <fullName evidence="6">GDP-mannose hydrolase</fullName>
    </alternativeName>
    <alternativeName>
        <fullName evidence="7">GDPMK</fullName>
    </alternativeName>
</protein>
<dbReference type="AlphaFoldDB" id="A0AAD1D3T9"/>
<dbReference type="SUPFAM" id="SSF55811">
    <property type="entry name" value="Nudix"/>
    <property type="match status" value="1"/>
</dbReference>
<sequence>MTEKTVWKGRFLEAVVENDWEYVRRPGGMGAAVILAVTEAREIVLVEQHRVPLGAACLELPAGLVGDDGPEEVLTAARRELEEETGFHADAVEDLGMFTSSPGMTSEHFTLVRATGLARVGPGGGVDGEAITVHCVPISTLPAFIAEKRRAGVMIDVRLLAALTLL</sequence>
<evidence type="ECO:0000256" key="5">
    <source>
        <dbReference type="ARBA" id="ARBA00022801"/>
    </source>
</evidence>
<feature type="domain" description="Nudix hydrolase" evidence="8">
    <location>
        <begin position="26"/>
        <end position="159"/>
    </location>
</feature>
<dbReference type="GO" id="GO:0016787">
    <property type="term" value="F:hydrolase activity"/>
    <property type="evidence" value="ECO:0007669"/>
    <property type="project" value="UniProtKB-KW"/>
</dbReference>
<dbReference type="InterPro" id="IPR015797">
    <property type="entry name" value="NUDIX_hydrolase-like_dom_sf"/>
</dbReference>
<comment type="similarity">
    <text evidence="3">Belongs to the Nudix hydrolase family. NudK subfamily.</text>
</comment>
<comment type="catalytic activity">
    <reaction evidence="1">
        <text>GDP-alpha-D-mannose + H2O = alpha-D-mannose 1-phosphate + GMP + 2 H(+)</text>
        <dbReference type="Rhea" id="RHEA:27978"/>
        <dbReference type="ChEBI" id="CHEBI:15377"/>
        <dbReference type="ChEBI" id="CHEBI:15378"/>
        <dbReference type="ChEBI" id="CHEBI:57527"/>
        <dbReference type="ChEBI" id="CHEBI:58115"/>
        <dbReference type="ChEBI" id="CHEBI:58409"/>
    </reaction>
</comment>
<accession>A0AAD1D3T9</accession>
<dbReference type="PROSITE" id="PS51462">
    <property type="entry name" value="NUDIX"/>
    <property type="match status" value="1"/>
</dbReference>
<reference evidence="10 12" key="2">
    <citation type="submission" date="2018-10" db="EMBL/GenBank/DDBJ databases">
        <title>Genomic Encyclopedia of Type Strains, Phase IV (KMG-IV): sequencing the most valuable type-strain genomes for metagenomic binning, comparative biology and taxonomic classification.</title>
        <authorList>
            <person name="Goeker M."/>
        </authorList>
    </citation>
    <scope>NUCLEOTIDE SEQUENCE [LARGE SCALE GENOMIC DNA]</scope>
    <source>
        <strain evidence="10 12">DSM 19791</strain>
    </source>
</reference>
<dbReference type="CDD" id="cd03424">
    <property type="entry name" value="NUDIX_ADPRase_Nudt5_UGPPase_Nudt14"/>
    <property type="match status" value="1"/>
</dbReference>
<evidence type="ECO:0000256" key="6">
    <source>
        <dbReference type="ARBA" id="ARBA00032162"/>
    </source>
</evidence>
<dbReference type="Proteomes" id="UP000275727">
    <property type="component" value="Chromosome"/>
</dbReference>
<dbReference type="Gene3D" id="3.90.79.10">
    <property type="entry name" value="Nucleoside Triphosphate Pyrophosphohydrolase"/>
    <property type="match status" value="1"/>
</dbReference>
<dbReference type="PANTHER" id="PTHR11839">
    <property type="entry name" value="UDP/ADP-SUGAR PYROPHOSPHATASE"/>
    <property type="match status" value="1"/>
</dbReference>
<organism evidence="9 11">
    <name type="scientific">Sphingosinicella microcystinivorans</name>
    <dbReference type="NCBI Taxonomy" id="335406"/>
    <lineage>
        <taxon>Bacteria</taxon>
        <taxon>Pseudomonadati</taxon>
        <taxon>Pseudomonadota</taxon>
        <taxon>Alphaproteobacteria</taxon>
        <taxon>Sphingomonadales</taxon>
        <taxon>Sphingosinicellaceae</taxon>
        <taxon>Sphingosinicella</taxon>
    </lineage>
</organism>